<dbReference type="Pfam" id="PF13245">
    <property type="entry name" value="AAA_19"/>
    <property type="match status" value="1"/>
</dbReference>
<keyword evidence="4 5" id="KW-0067">ATP-binding</keyword>
<dbReference type="Gene3D" id="3.40.50.300">
    <property type="entry name" value="P-loop containing nucleotide triphosphate hydrolases"/>
    <property type="match status" value="2"/>
</dbReference>
<evidence type="ECO:0000256" key="2">
    <source>
        <dbReference type="ARBA" id="ARBA00022801"/>
    </source>
</evidence>
<keyword evidence="3 5" id="KW-0347">Helicase</keyword>
<dbReference type="InterPro" id="IPR000212">
    <property type="entry name" value="DNA_helicase_UvrD/REP"/>
</dbReference>
<sequence length="278" mass="31604">MNQQMNKKAILNYNGNTVVTANPGSGKTYTVVEKIGKVLHDLPSYKGIIAISFTNKASDELKKRCKRKGINAKSSFFGTIDKFYISEIIIPFASHLTHVMPEYQVVESTETEKHYSELGMITENVTKEQGALLKEALCKGKIFLNISGEMAWYIMCNVPGVRKYMQSRYSHVFIDEYQDCGKIQHDIFLALCEMGIIGVAVGDVNQAIYGFTNRFPRYLLELIGKDDFEHFELSKNHRCHPSISEYSLCLYGISKEIIEDKRIFRVSVDGNEVNIAKR</sequence>
<keyword evidence="1 5" id="KW-0547">Nucleotide-binding</keyword>
<proteinExistence type="predicted"/>
<name>C0B6W6_9FIRM</name>
<dbReference type="SUPFAM" id="SSF52540">
    <property type="entry name" value="P-loop containing nucleoside triphosphate hydrolases"/>
    <property type="match status" value="1"/>
</dbReference>
<evidence type="ECO:0000313" key="7">
    <source>
        <dbReference type="EMBL" id="EEG90659.1"/>
    </source>
</evidence>
<dbReference type="PROSITE" id="PS51198">
    <property type="entry name" value="UVRD_HELICASE_ATP_BIND"/>
    <property type="match status" value="1"/>
</dbReference>
<evidence type="ECO:0000313" key="8">
    <source>
        <dbReference type="Proteomes" id="UP000003793"/>
    </source>
</evidence>
<reference evidence="7 8" key="2">
    <citation type="submission" date="2009-03" db="EMBL/GenBank/DDBJ databases">
        <title>Draft genome sequence of Coprococcus comes (ATCC 27758).</title>
        <authorList>
            <person name="Sudarsanam P."/>
            <person name="Ley R."/>
            <person name="Guruge J."/>
            <person name="Turnbaugh P.J."/>
            <person name="Mahowald M."/>
            <person name="Liep D."/>
            <person name="Gordon J."/>
        </authorList>
    </citation>
    <scope>NUCLEOTIDE SEQUENCE [LARGE SCALE GENOMIC DNA]</scope>
    <source>
        <strain evidence="7 8">ATCC 27758</strain>
    </source>
</reference>
<gene>
    <name evidence="7" type="ORF">COPCOM_00887</name>
</gene>
<dbReference type="AlphaFoldDB" id="C0B6W6"/>
<keyword evidence="2 5" id="KW-0378">Hydrolase</keyword>
<protein>
    <recommendedName>
        <fullName evidence="6">UvrD-like helicase ATP-binding domain-containing protein</fullName>
    </recommendedName>
</protein>
<dbReference type="GO" id="GO:0003677">
    <property type="term" value="F:DNA binding"/>
    <property type="evidence" value="ECO:0007669"/>
    <property type="project" value="InterPro"/>
</dbReference>
<evidence type="ECO:0000259" key="6">
    <source>
        <dbReference type="PROSITE" id="PS51198"/>
    </source>
</evidence>
<dbReference type="GO" id="GO:0000725">
    <property type="term" value="P:recombinational repair"/>
    <property type="evidence" value="ECO:0007669"/>
    <property type="project" value="TreeGrafter"/>
</dbReference>
<dbReference type="PANTHER" id="PTHR11070">
    <property type="entry name" value="UVRD / RECB / PCRA DNA HELICASE FAMILY MEMBER"/>
    <property type="match status" value="1"/>
</dbReference>
<dbReference type="GO" id="GO:0043138">
    <property type="term" value="F:3'-5' DNA helicase activity"/>
    <property type="evidence" value="ECO:0007669"/>
    <property type="project" value="TreeGrafter"/>
</dbReference>
<dbReference type="Proteomes" id="UP000003793">
    <property type="component" value="Unassembled WGS sequence"/>
</dbReference>
<reference evidence="7 8" key="1">
    <citation type="submission" date="2009-02" db="EMBL/GenBank/DDBJ databases">
        <authorList>
            <person name="Fulton L."/>
            <person name="Clifton S."/>
            <person name="Fulton B."/>
            <person name="Xu J."/>
            <person name="Minx P."/>
            <person name="Pepin K.H."/>
            <person name="Johnson M."/>
            <person name="Bhonagiri V."/>
            <person name="Nash W.E."/>
            <person name="Mardis E.R."/>
            <person name="Wilson R.K."/>
        </authorList>
    </citation>
    <scope>NUCLEOTIDE SEQUENCE [LARGE SCALE GENOMIC DNA]</scope>
    <source>
        <strain evidence="7 8">ATCC 27758</strain>
    </source>
</reference>
<organism evidence="7 8">
    <name type="scientific">Coprococcus comes ATCC 27758</name>
    <dbReference type="NCBI Taxonomy" id="470146"/>
    <lineage>
        <taxon>Bacteria</taxon>
        <taxon>Bacillati</taxon>
        <taxon>Bacillota</taxon>
        <taxon>Clostridia</taxon>
        <taxon>Lachnospirales</taxon>
        <taxon>Lachnospiraceae</taxon>
        <taxon>Coprococcus</taxon>
    </lineage>
</organism>
<dbReference type="InterPro" id="IPR014016">
    <property type="entry name" value="UvrD-like_ATP-bd"/>
</dbReference>
<comment type="caution">
    <text evidence="7">The sequence shown here is derived from an EMBL/GenBank/DDBJ whole genome shotgun (WGS) entry which is preliminary data.</text>
</comment>
<feature type="binding site" evidence="5">
    <location>
        <begin position="21"/>
        <end position="28"/>
    </location>
    <ligand>
        <name>ATP</name>
        <dbReference type="ChEBI" id="CHEBI:30616"/>
    </ligand>
</feature>
<dbReference type="PANTHER" id="PTHR11070:SF2">
    <property type="entry name" value="ATP-DEPENDENT DNA HELICASE SRS2"/>
    <property type="match status" value="1"/>
</dbReference>
<dbReference type="GO" id="GO:0016787">
    <property type="term" value="F:hydrolase activity"/>
    <property type="evidence" value="ECO:0007669"/>
    <property type="project" value="UniProtKB-UniRule"/>
</dbReference>
<dbReference type="HOGENOM" id="CLU_1000074_0_0_9"/>
<evidence type="ECO:0000256" key="4">
    <source>
        <dbReference type="ARBA" id="ARBA00022840"/>
    </source>
</evidence>
<dbReference type="EMBL" id="ABVR01000037">
    <property type="protein sequence ID" value="EEG90659.1"/>
    <property type="molecule type" value="Genomic_DNA"/>
</dbReference>
<evidence type="ECO:0000256" key="5">
    <source>
        <dbReference type="PROSITE-ProRule" id="PRU00560"/>
    </source>
</evidence>
<dbReference type="InterPro" id="IPR027417">
    <property type="entry name" value="P-loop_NTPase"/>
</dbReference>
<feature type="domain" description="UvrD-like helicase ATP-binding" evidence="6">
    <location>
        <begin position="1"/>
        <end position="240"/>
    </location>
</feature>
<accession>C0B6W6</accession>
<evidence type="ECO:0000256" key="1">
    <source>
        <dbReference type="ARBA" id="ARBA00022741"/>
    </source>
</evidence>
<evidence type="ECO:0000256" key="3">
    <source>
        <dbReference type="ARBA" id="ARBA00022806"/>
    </source>
</evidence>
<dbReference type="GO" id="GO:0005524">
    <property type="term" value="F:ATP binding"/>
    <property type="evidence" value="ECO:0007669"/>
    <property type="project" value="UniProtKB-UniRule"/>
</dbReference>